<sequence length="219" mass="23186">MDSRTQFSSGGMTMAAQAQPRRSGGCFPLALVAFVLGIIVGVAAVFSYILIAGNDNSPRSAPPYTGKGAIMAQISTGYISQLVTQNANSAGLPGTIKDTQVQLVQNGPITITGQDQVNVLGINVTKQFTLRLQPTVEACQLRMHLIHADIGGFPITGMTTQFEDQLNQQFQIKVSNLPSGFTYCMTETRTNSDGLTLVYAATPAQSSALGPEDRKALAS</sequence>
<protein>
    <submittedName>
        <fullName evidence="2">Uncharacterized protein</fullName>
    </submittedName>
</protein>
<keyword evidence="1" id="KW-0472">Membrane</keyword>
<organism evidence="2 3">
    <name type="scientific">Ktedonosporobacter rubrisoli</name>
    <dbReference type="NCBI Taxonomy" id="2509675"/>
    <lineage>
        <taxon>Bacteria</taxon>
        <taxon>Bacillati</taxon>
        <taxon>Chloroflexota</taxon>
        <taxon>Ktedonobacteria</taxon>
        <taxon>Ktedonobacterales</taxon>
        <taxon>Ktedonosporobacteraceae</taxon>
        <taxon>Ktedonosporobacter</taxon>
    </lineage>
</organism>
<dbReference type="KEGG" id="kbs:EPA93_18925"/>
<keyword evidence="1" id="KW-1133">Transmembrane helix</keyword>
<evidence type="ECO:0000313" key="2">
    <source>
        <dbReference type="EMBL" id="QBD77956.1"/>
    </source>
</evidence>
<gene>
    <name evidence="2" type="ORF">EPA93_18925</name>
</gene>
<keyword evidence="1" id="KW-0812">Transmembrane</keyword>
<reference evidence="2 3" key="1">
    <citation type="submission" date="2019-01" db="EMBL/GenBank/DDBJ databases">
        <title>Ktedonosporobacter rubrisoli SCAWS-G2.</title>
        <authorList>
            <person name="Huang Y."/>
            <person name="Yan B."/>
        </authorList>
    </citation>
    <scope>NUCLEOTIDE SEQUENCE [LARGE SCALE GENOMIC DNA]</scope>
    <source>
        <strain evidence="2 3">SCAWS-G2</strain>
    </source>
</reference>
<feature type="transmembrane region" description="Helical" evidence="1">
    <location>
        <begin position="29"/>
        <end position="51"/>
    </location>
</feature>
<dbReference type="RefSeq" id="WP_129889009.1">
    <property type="nucleotide sequence ID" value="NZ_CP035758.1"/>
</dbReference>
<evidence type="ECO:0000313" key="3">
    <source>
        <dbReference type="Proteomes" id="UP000290365"/>
    </source>
</evidence>
<proteinExistence type="predicted"/>
<accession>A0A4P6JSV0</accession>
<dbReference type="AlphaFoldDB" id="A0A4P6JSV0"/>
<keyword evidence="3" id="KW-1185">Reference proteome</keyword>
<dbReference type="EMBL" id="CP035758">
    <property type="protein sequence ID" value="QBD77956.1"/>
    <property type="molecule type" value="Genomic_DNA"/>
</dbReference>
<evidence type="ECO:0000256" key="1">
    <source>
        <dbReference type="SAM" id="Phobius"/>
    </source>
</evidence>
<dbReference type="Proteomes" id="UP000290365">
    <property type="component" value="Chromosome"/>
</dbReference>
<name>A0A4P6JSV0_KTERU</name>
<dbReference type="OrthoDB" id="166616at2"/>